<protein>
    <submittedName>
        <fullName evidence="1">Uncharacterized protein</fullName>
    </submittedName>
</protein>
<dbReference type="RefSeq" id="WP_221856086.1">
    <property type="nucleotide sequence ID" value="NZ_JAIJZW010000002.1"/>
</dbReference>
<dbReference type="Proteomes" id="UP001410795">
    <property type="component" value="Unassembled WGS sequence"/>
</dbReference>
<reference evidence="2" key="1">
    <citation type="journal article" date="2019" name="Int. J. Syst. Evol. Microbiol.">
        <title>The Global Catalogue of Microorganisms (GCM) 10K type strain sequencing project: providing services to taxonomists for standard genome sequencing and annotation.</title>
        <authorList>
            <consortium name="The Broad Institute Genomics Platform"/>
            <consortium name="The Broad Institute Genome Sequencing Center for Infectious Disease"/>
            <person name="Wu L."/>
            <person name="Ma J."/>
        </authorList>
    </citation>
    <scope>NUCLEOTIDE SEQUENCE [LARGE SCALE GENOMIC DNA]</scope>
    <source>
        <strain evidence="2">JCM 16546</strain>
    </source>
</reference>
<proteinExistence type="predicted"/>
<sequence>MSVSEPSWVSEDQYRSIQAGLRVVAAWADAEHEPEAALDGALRRESDPGDVVVGLATVSRLLAIELAAATGATEGAILARLGARVDRMQHS</sequence>
<accession>A0ABP7BJC3</accession>
<gene>
    <name evidence="1" type="ORF">GCM10022202_22710</name>
</gene>
<keyword evidence="2" id="KW-1185">Reference proteome</keyword>
<comment type="caution">
    <text evidence="1">The sequence shown here is derived from an EMBL/GenBank/DDBJ whole genome shotgun (WGS) entry which is preliminary data.</text>
</comment>
<evidence type="ECO:0000313" key="1">
    <source>
        <dbReference type="EMBL" id="GAA3661032.1"/>
    </source>
</evidence>
<organism evidence="1 2">
    <name type="scientific">Microbacterium marinilacus</name>
    <dbReference type="NCBI Taxonomy" id="415209"/>
    <lineage>
        <taxon>Bacteria</taxon>
        <taxon>Bacillati</taxon>
        <taxon>Actinomycetota</taxon>
        <taxon>Actinomycetes</taxon>
        <taxon>Micrococcales</taxon>
        <taxon>Microbacteriaceae</taxon>
        <taxon>Microbacterium</taxon>
    </lineage>
</organism>
<name>A0ABP7BJC3_9MICO</name>
<evidence type="ECO:0000313" key="2">
    <source>
        <dbReference type="Proteomes" id="UP001410795"/>
    </source>
</evidence>
<dbReference type="EMBL" id="BAAAYV010000011">
    <property type="protein sequence ID" value="GAA3661032.1"/>
    <property type="molecule type" value="Genomic_DNA"/>
</dbReference>